<proteinExistence type="predicted"/>
<dbReference type="SUPFAM" id="SSF47413">
    <property type="entry name" value="lambda repressor-like DNA-binding domains"/>
    <property type="match status" value="1"/>
</dbReference>
<sequence>MRFVMEQHKLRQKDMLDIFGSPSIASEVLSGKRELSKEHIRRLCDRFHIPADLLL</sequence>
<organism evidence="1">
    <name type="scientific">mine drainage metagenome</name>
    <dbReference type="NCBI Taxonomy" id="410659"/>
    <lineage>
        <taxon>unclassified sequences</taxon>
        <taxon>metagenomes</taxon>
        <taxon>ecological metagenomes</taxon>
    </lineage>
</organism>
<protein>
    <submittedName>
        <fullName evidence="1">Putative DNA-binding transcriptional regulator</fullName>
    </submittedName>
</protein>
<dbReference type="AlphaFoldDB" id="E6QNZ6"/>
<dbReference type="InterPro" id="IPR010982">
    <property type="entry name" value="Lambda_DNA-bd_dom_sf"/>
</dbReference>
<dbReference type="EMBL" id="CABQ01000298">
    <property type="protein sequence ID" value="CBI08967.1"/>
    <property type="molecule type" value="Genomic_DNA"/>
</dbReference>
<reference evidence="1" key="1">
    <citation type="submission" date="2009-10" db="EMBL/GenBank/DDBJ databases">
        <title>Diversity of trophic interactions inside an arsenic-rich microbial ecosystem.</title>
        <authorList>
            <person name="Bertin P.N."/>
            <person name="Heinrich-Salmeron A."/>
            <person name="Pelletier E."/>
            <person name="Goulhen-Chollet F."/>
            <person name="Arsene-Ploetze F."/>
            <person name="Gallien S."/>
            <person name="Calteau A."/>
            <person name="Vallenet D."/>
            <person name="Casiot C."/>
            <person name="Chane-Woon-Ming B."/>
            <person name="Giloteaux L."/>
            <person name="Barakat M."/>
            <person name="Bonnefoy V."/>
            <person name="Bruneel O."/>
            <person name="Chandler M."/>
            <person name="Cleiss J."/>
            <person name="Duran R."/>
            <person name="Elbaz-Poulichet F."/>
            <person name="Fonknechten N."/>
            <person name="Lauga B."/>
            <person name="Mornico D."/>
            <person name="Ortet P."/>
            <person name="Schaeffer C."/>
            <person name="Siguier P."/>
            <person name="Alexander Thil Smith A."/>
            <person name="Van Dorsselaer A."/>
            <person name="Weissenbach J."/>
            <person name="Medigue C."/>
            <person name="Le Paslier D."/>
        </authorList>
    </citation>
    <scope>NUCLEOTIDE SEQUENCE</scope>
</reference>
<gene>
    <name evidence="1" type="ORF">CARN6_2501</name>
</gene>
<accession>E6QNZ6</accession>
<dbReference type="GO" id="GO:0003677">
    <property type="term" value="F:DNA binding"/>
    <property type="evidence" value="ECO:0007669"/>
    <property type="project" value="UniProtKB-KW"/>
</dbReference>
<evidence type="ECO:0000313" key="1">
    <source>
        <dbReference type="EMBL" id="CBI08967.1"/>
    </source>
</evidence>
<comment type="caution">
    <text evidence="1">The sequence shown here is derived from an EMBL/GenBank/DDBJ whole genome shotgun (WGS) entry which is preliminary data.</text>
</comment>
<keyword evidence="1" id="KW-0238">DNA-binding</keyword>
<name>E6QNZ6_9ZZZZ</name>
<dbReference type="Gene3D" id="1.10.260.40">
    <property type="entry name" value="lambda repressor-like DNA-binding domains"/>
    <property type="match status" value="1"/>
</dbReference>